<gene>
    <name evidence="2" type="ORF">MANAM107_11880</name>
</gene>
<dbReference type="Proteomes" id="UP000824496">
    <property type="component" value="Chromosome"/>
</dbReference>
<name>A0ABN6K3Z9_9ACTO</name>
<keyword evidence="3" id="KW-1185">Reference proteome</keyword>
<sequence>MEALIDEGHPDAGPGQPDTPATPPCSGATDMPVYLADPHSPWQPGSNENTGGLIRQYLPKGTPIP</sequence>
<accession>A0ABN6K3Z9</accession>
<dbReference type="EMBL" id="AP025017">
    <property type="protein sequence ID" value="BDA64354.1"/>
    <property type="molecule type" value="Genomic_DNA"/>
</dbReference>
<reference evidence="2 3" key="1">
    <citation type="submission" date="2021-08" db="EMBL/GenBank/DDBJ databases">
        <title>Whole genome sequence of novel Actinomyces species strain MAS-1.</title>
        <authorList>
            <person name="Saito M."/>
            <person name="Kuwahara N."/>
            <person name="Takizawa T."/>
            <person name="Gotouda H."/>
            <person name="Ochiai T."/>
        </authorList>
    </citation>
    <scope>NUCLEOTIDE SEQUENCE [LARGE SCALE GENOMIC DNA]</scope>
    <source>
        <strain evidence="2 3">MAS-1</strain>
    </source>
</reference>
<feature type="compositionally biased region" description="Basic and acidic residues" evidence="1">
    <location>
        <begin position="1"/>
        <end position="10"/>
    </location>
</feature>
<protein>
    <submittedName>
        <fullName evidence="2">Uncharacterized protein</fullName>
    </submittedName>
</protein>
<organism evidence="2 3">
    <name type="scientific">Actinomyces capricornis</name>
    <dbReference type="NCBI Taxonomy" id="2755559"/>
    <lineage>
        <taxon>Bacteria</taxon>
        <taxon>Bacillati</taxon>
        <taxon>Actinomycetota</taxon>
        <taxon>Actinomycetes</taxon>
        <taxon>Actinomycetales</taxon>
        <taxon>Actinomycetaceae</taxon>
        <taxon>Actinomyces</taxon>
    </lineage>
</organism>
<proteinExistence type="predicted"/>
<evidence type="ECO:0000256" key="1">
    <source>
        <dbReference type="SAM" id="MobiDB-lite"/>
    </source>
</evidence>
<feature type="region of interest" description="Disordered" evidence="1">
    <location>
        <begin position="1"/>
        <end position="65"/>
    </location>
</feature>
<evidence type="ECO:0000313" key="3">
    <source>
        <dbReference type="Proteomes" id="UP000824496"/>
    </source>
</evidence>
<evidence type="ECO:0000313" key="2">
    <source>
        <dbReference type="EMBL" id="BDA64354.1"/>
    </source>
</evidence>